<protein>
    <submittedName>
        <fullName evidence="1">Uncharacterized protein</fullName>
    </submittedName>
</protein>
<evidence type="ECO:0000313" key="2">
    <source>
        <dbReference type="Proteomes" id="UP000254939"/>
    </source>
</evidence>
<proteinExistence type="predicted"/>
<name>A0A370KEF9_9HYPH</name>
<gene>
    <name evidence="1" type="ORF">B5K06_33230</name>
</gene>
<comment type="caution">
    <text evidence="1">The sequence shown here is derived from an EMBL/GenBank/DDBJ whole genome shotgun (WGS) entry which is preliminary data.</text>
</comment>
<organism evidence="1 2">
    <name type="scientific">Rhizobium grahamii</name>
    <dbReference type="NCBI Taxonomy" id="1120045"/>
    <lineage>
        <taxon>Bacteria</taxon>
        <taxon>Pseudomonadati</taxon>
        <taxon>Pseudomonadota</taxon>
        <taxon>Alphaproteobacteria</taxon>
        <taxon>Hyphomicrobiales</taxon>
        <taxon>Rhizobiaceae</taxon>
        <taxon>Rhizobium/Agrobacterium group</taxon>
        <taxon>Rhizobium</taxon>
    </lineage>
</organism>
<sequence length="78" mass="8394">MTDRPFYQIGAKRAAASVPLKVRLHKWLSWLRDGAAQLGSAHCVYGADDLGVRATRRPANVAGRRGGAENSGRARSSC</sequence>
<dbReference type="AlphaFoldDB" id="A0A370KEF9"/>
<evidence type="ECO:0000313" key="1">
    <source>
        <dbReference type="EMBL" id="RDJ02031.1"/>
    </source>
</evidence>
<reference evidence="1 2" key="1">
    <citation type="submission" date="2017-03" db="EMBL/GenBank/DDBJ databases">
        <title>Genome analysis of Rhizobial strains effectives or ineffectives for nitrogen fixation isolated from bean seeds.</title>
        <authorList>
            <person name="Peralta H."/>
            <person name="Aguilar-Vera A."/>
            <person name="Mora Y."/>
            <person name="Vargas-Lagunas C."/>
            <person name="Girard L."/>
            <person name="Mora J."/>
        </authorList>
    </citation>
    <scope>NUCLEOTIDE SEQUENCE [LARGE SCALE GENOMIC DNA]</scope>
    <source>
        <strain evidence="1 2">CCGM3</strain>
    </source>
</reference>
<accession>A0A370KEF9</accession>
<dbReference type="EMBL" id="NAAC01000049">
    <property type="protein sequence ID" value="RDJ02031.1"/>
    <property type="molecule type" value="Genomic_DNA"/>
</dbReference>
<dbReference type="Proteomes" id="UP000254939">
    <property type="component" value="Unassembled WGS sequence"/>
</dbReference>